<evidence type="ECO:0000259" key="2">
    <source>
        <dbReference type="PROSITE" id="PS50835"/>
    </source>
</evidence>
<proteinExistence type="predicted"/>
<reference evidence="3 4" key="1">
    <citation type="submission" date="2024-05" db="EMBL/GenBank/DDBJ databases">
        <title>The nuclear and mitochondrial genome assemblies of Tetragonisca angustula (Apidae: Meliponini), a tiny yet remarkable pollinator in the Neotropics.</title>
        <authorList>
            <person name="Ferrari R."/>
            <person name="Ricardo P.C."/>
            <person name="Dias F.C."/>
            <person name="Araujo N.S."/>
            <person name="Soares D.O."/>
            <person name="Zhou Q.-S."/>
            <person name="Zhu C.-D."/>
            <person name="Coutinho L."/>
            <person name="Airas M.C."/>
            <person name="Batista T.M."/>
        </authorList>
    </citation>
    <scope>NUCLEOTIDE SEQUENCE [LARGE SCALE GENOMIC DNA]</scope>
    <source>
        <strain evidence="3">ASF017062</strain>
        <tissue evidence="3">Abdomen</tissue>
    </source>
</reference>
<dbReference type="EMBL" id="JAWNGG020000010">
    <property type="protein sequence ID" value="KAK9309532.1"/>
    <property type="molecule type" value="Genomic_DNA"/>
</dbReference>
<evidence type="ECO:0000256" key="1">
    <source>
        <dbReference type="SAM" id="SignalP"/>
    </source>
</evidence>
<dbReference type="PANTHER" id="PTHR21261">
    <property type="entry name" value="BEAT PROTEIN"/>
    <property type="match status" value="1"/>
</dbReference>
<evidence type="ECO:0000313" key="4">
    <source>
        <dbReference type="Proteomes" id="UP001432146"/>
    </source>
</evidence>
<name>A0AAW1AH27_9HYME</name>
<feature type="domain" description="Ig-like" evidence="2">
    <location>
        <begin position="26"/>
        <end position="137"/>
    </location>
</feature>
<comment type="caution">
    <text evidence="3">The sequence shown here is derived from an EMBL/GenBank/DDBJ whole genome shotgun (WGS) entry which is preliminary data.</text>
</comment>
<feature type="signal peptide" evidence="1">
    <location>
        <begin position="1"/>
        <end position="18"/>
    </location>
</feature>
<protein>
    <recommendedName>
        <fullName evidence="2">Ig-like domain-containing protein</fullName>
    </recommendedName>
</protein>
<dbReference type="PROSITE" id="PS50835">
    <property type="entry name" value="IG_LIKE"/>
    <property type="match status" value="1"/>
</dbReference>
<keyword evidence="4" id="KW-1185">Reference proteome</keyword>
<dbReference type="InterPro" id="IPR007110">
    <property type="entry name" value="Ig-like_dom"/>
</dbReference>
<gene>
    <name evidence="3" type="ORF">QLX08_000784</name>
</gene>
<dbReference type="AlphaFoldDB" id="A0AAW1AH27"/>
<evidence type="ECO:0000313" key="3">
    <source>
        <dbReference type="EMBL" id="KAK9309532.1"/>
    </source>
</evidence>
<organism evidence="3 4">
    <name type="scientific">Tetragonisca angustula</name>
    <dbReference type="NCBI Taxonomy" id="166442"/>
    <lineage>
        <taxon>Eukaryota</taxon>
        <taxon>Metazoa</taxon>
        <taxon>Ecdysozoa</taxon>
        <taxon>Arthropoda</taxon>
        <taxon>Hexapoda</taxon>
        <taxon>Insecta</taxon>
        <taxon>Pterygota</taxon>
        <taxon>Neoptera</taxon>
        <taxon>Endopterygota</taxon>
        <taxon>Hymenoptera</taxon>
        <taxon>Apocrita</taxon>
        <taxon>Aculeata</taxon>
        <taxon>Apoidea</taxon>
        <taxon>Anthophila</taxon>
        <taxon>Apidae</taxon>
        <taxon>Tetragonisca</taxon>
    </lineage>
</organism>
<sequence>MSSIVYTVFLFITVAVKSRFTDIYASKIYTLDVPLVVRNGTGPIDLSCIYNVNKNENGLVIKWYHNEDQIYQWIPPMPPQDVGVINGLAEYPEQNLKYSNSRSIIRLKMAIIEMTGEYACIISTFQEEDIRRTKMIVYVPETSLSIHASSFNESHLNLICIANGGQPRPILKIYIEGIEVNNYHDKIVKTMGYTNIVSGTRSAIVKNPLGPLLLECEISIPQTDYKRREKIVYYPTQMLPQISSASNYKIGDITFIIYIVLLLK</sequence>
<keyword evidence="1" id="KW-0732">Signal</keyword>
<accession>A0AAW1AH27</accession>
<dbReference type="Proteomes" id="UP001432146">
    <property type="component" value="Unassembled WGS sequence"/>
</dbReference>
<feature type="chain" id="PRO_5043855773" description="Ig-like domain-containing protein" evidence="1">
    <location>
        <begin position="19"/>
        <end position="264"/>
    </location>
</feature>